<protein>
    <recommendedName>
        <fullName evidence="1">Amine oxidase domain-containing protein</fullName>
    </recommendedName>
</protein>
<organism evidence="2 3">
    <name type="scientific">Lasiosphaeria miniovina</name>
    <dbReference type="NCBI Taxonomy" id="1954250"/>
    <lineage>
        <taxon>Eukaryota</taxon>
        <taxon>Fungi</taxon>
        <taxon>Dikarya</taxon>
        <taxon>Ascomycota</taxon>
        <taxon>Pezizomycotina</taxon>
        <taxon>Sordariomycetes</taxon>
        <taxon>Sordariomycetidae</taxon>
        <taxon>Sordariales</taxon>
        <taxon>Lasiosphaeriaceae</taxon>
        <taxon>Lasiosphaeria</taxon>
    </lineage>
</organism>
<dbReference type="RefSeq" id="XP_060300547.1">
    <property type="nucleotide sequence ID" value="XM_060446980.1"/>
</dbReference>
<evidence type="ECO:0000313" key="3">
    <source>
        <dbReference type="Proteomes" id="UP001172101"/>
    </source>
</evidence>
<dbReference type="EMBL" id="JAUIRO010000002">
    <property type="protein sequence ID" value="KAK0727692.1"/>
    <property type="molecule type" value="Genomic_DNA"/>
</dbReference>
<accession>A0AA40B4W8</accession>
<proteinExistence type="predicted"/>
<dbReference type="Gene3D" id="3.90.660.10">
    <property type="match status" value="1"/>
</dbReference>
<dbReference type="Pfam" id="PF01593">
    <property type="entry name" value="Amino_oxidase"/>
    <property type="match status" value="1"/>
</dbReference>
<reference evidence="2" key="1">
    <citation type="submission" date="2023-06" db="EMBL/GenBank/DDBJ databases">
        <title>Genome-scale phylogeny and comparative genomics of the fungal order Sordariales.</title>
        <authorList>
            <consortium name="Lawrence Berkeley National Laboratory"/>
            <person name="Hensen N."/>
            <person name="Bonometti L."/>
            <person name="Westerberg I."/>
            <person name="Brannstrom I.O."/>
            <person name="Guillou S."/>
            <person name="Cros-Aarteil S."/>
            <person name="Calhoun S."/>
            <person name="Haridas S."/>
            <person name="Kuo A."/>
            <person name="Mondo S."/>
            <person name="Pangilinan J."/>
            <person name="Riley R."/>
            <person name="LaButti K."/>
            <person name="Andreopoulos B."/>
            <person name="Lipzen A."/>
            <person name="Chen C."/>
            <person name="Yanf M."/>
            <person name="Daum C."/>
            <person name="Ng V."/>
            <person name="Clum A."/>
            <person name="Steindorff A."/>
            <person name="Ohm R."/>
            <person name="Martin F."/>
            <person name="Silar P."/>
            <person name="Natvig D."/>
            <person name="Lalanne C."/>
            <person name="Gautier V."/>
            <person name="Ament-velasquez S.L."/>
            <person name="Kruys A."/>
            <person name="Hutchinson M.I."/>
            <person name="Powell A.J."/>
            <person name="Barry K."/>
            <person name="Miller A.N."/>
            <person name="Grigoriev I.V."/>
            <person name="Debuchy R."/>
            <person name="Gladieux P."/>
            <person name="Thoren M.H."/>
            <person name="Johannesson H."/>
        </authorList>
    </citation>
    <scope>NUCLEOTIDE SEQUENCE</scope>
    <source>
        <strain evidence="2">SMH2392-1A</strain>
    </source>
</reference>
<evidence type="ECO:0000313" key="2">
    <source>
        <dbReference type="EMBL" id="KAK0727692.1"/>
    </source>
</evidence>
<name>A0AA40B4W8_9PEZI</name>
<evidence type="ECO:0000259" key="1">
    <source>
        <dbReference type="Pfam" id="PF01593"/>
    </source>
</evidence>
<comment type="caution">
    <text evidence="2">The sequence shown here is derived from an EMBL/GenBank/DDBJ whole genome shotgun (WGS) entry which is preliminary data.</text>
</comment>
<feature type="domain" description="Amine oxidase" evidence="1">
    <location>
        <begin position="174"/>
        <end position="403"/>
    </location>
</feature>
<dbReference type="Proteomes" id="UP001172101">
    <property type="component" value="Unassembled WGS sequence"/>
</dbReference>
<sequence>MSDLELHDYDDIPDFEIVEDSGRGKILAATKMKFKEADLVLLLVDGQKHGPFRVSGQQKMVDHFLEVLKEKLGSKVCWSESKGSPSTAESARAAILDDKQDVPNVWLFKQDTPSRDKFETAIADTVKDFLVDDEKNWEQAFATYLAQDDDNYSTRAWLMLKKGFSFQDTVDAEAANTLEGQVVAHQAGMSLIPKTIKQKLLSADWPPADVRGELPATPIKITYNRPVVAMVDKGQAVHVTTTNTAGQDPKTEAYDMVFNTTAMAPLQRMDIEGLELPDNVLTAIRALSYDRATKVVYPSWDDGPDAPAVLKVSYSWAQDVTRMGALMPPYGPNQAQPHMDEPVVSTCLAGLVKLFAGREETRHVTPEFLRSQYVTHHAYAWSHDPLTGGAFALFGPGQFKNVYPQFMHLFAGGKFALSGGRGQHPAELDEKLLYRAIMISDRCTKAGESY</sequence>
<dbReference type="AlphaFoldDB" id="A0AA40B4W8"/>
<dbReference type="GeneID" id="85330250"/>
<dbReference type="InterPro" id="IPR002937">
    <property type="entry name" value="Amino_oxidase"/>
</dbReference>
<gene>
    <name evidence="2" type="ORF">B0T26DRAFT_799630</name>
</gene>
<keyword evidence="3" id="KW-1185">Reference proteome</keyword>
<dbReference type="GO" id="GO:0016491">
    <property type="term" value="F:oxidoreductase activity"/>
    <property type="evidence" value="ECO:0007669"/>
    <property type="project" value="InterPro"/>
</dbReference>